<organism evidence="2 3">
    <name type="scientific">Paralvinella palmiformis</name>
    <dbReference type="NCBI Taxonomy" id="53620"/>
    <lineage>
        <taxon>Eukaryota</taxon>
        <taxon>Metazoa</taxon>
        <taxon>Spiralia</taxon>
        <taxon>Lophotrochozoa</taxon>
        <taxon>Annelida</taxon>
        <taxon>Polychaeta</taxon>
        <taxon>Sedentaria</taxon>
        <taxon>Canalipalpata</taxon>
        <taxon>Terebellida</taxon>
        <taxon>Terebelliformia</taxon>
        <taxon>Alvinellidae</taxon>
        <taxon>Paralvinella</taxon>
    </lineage>
</organism>
<dbReference type="Proteomes" id="UP001208570">
    <property type="component" value="Unassembled WGS sequence"/>
</dbReference>
<evidence type="ECO:0000313" key="3">
    <source>
        <dbReference type="Proteomes" id="UP001208570"/>
    </source>
</evidence>
<dbReference type="AlphaFoldDB" id="A0AAD9JAP7"/>
<comment type="caution">
    <text evidence="2">The sequence shown here is derived from an EMBL/GenBank/DDBJ whole genome shotgun (WGS) entry which is preliminary data.</text>
</comment>
<proteinExistence type="predicted"/>
<keyword evidence="3" id="KW-1185">Reference proteome</keyword>
<feature type="region of interest" description="Disordered" evidence="1">
    <location>
        <begin position="171"/>
        <end position="192"/>
    </location>
</feature>
<evidence type="ECO:0000256" key="1">
    <source>
        <dbReference type="SAM" id="MobiDB-lite"/>
    </source>
</evidence>
<accession>A0AAD9JAP7</accession>
<gene>
    <name evidence="2" type="ORF">LSH36_445g02003</name>
</gene>
<reference evidence="2" key="1">
    <citation type="journal article" date="2023" name="Mol. Biol. Evol.">
        <title>Third-Generation Sequencing Reveals the Adaptive Role of the Epigenome in Three Deep-Sea Polychaetes.</title>
        <authorList>
            <person name="Perez M."/>
            <person name="Aroh O."/>
            <person name="Sun Y."/>
            <person name="Lan Y."/>
            <person name="Juniper S.K."/>
            <person name="Young C.R."/>
            <person name="Angers B."/>
            <person name="Qian P.Y."/>
        </authorList>
    </citation>
    <scope>NUCLEOTIDE SEQUENCE</scope>
    <source>
        <strain evidence="2">P08H-3</strain>
    </source>
</reference>
<feature type="compositionally biased region" description="Polar residues" evidence="1">
    <location>
        <begin position="175"/>
        <end position="192"/>
    </location>
</feature>
<evidence type="ECO:0008006" key="4">
    <source>
        <dbReference type="Google" id="ProtNLM"/>
    </source>
</evidence>
<name>A0AAD9JAP7_9ANNE</name>
<sequence length="192" mass="22115">MEFFHELRSIVRKVEHGIKDVKEMVEGDKLNDDTDRHNLLLMLREKNTEMKDIKVESYSLLTNLHKNGFLEKVTRCEALYEKNLETLEKTEAYLQKYGYKLIETESTRKEMSSDVTDETSPPAESCQNRVQIKRQTTPVHLVQPPGAVGSTPKMADFGISDMTMRMLSNRKDHQCLSSSPELSVISTQSNFR</sequence>
<evidence type="ECO:0000313" key="2">
    <source>
        <dbReference type="EMBL" id="KAK2149598.1"/>
    </source>
</evidence>
<protein>
    <recommendedName>
        <fullName evidence="4">Spindle and kinetochore-associated protein 3</fullName>
    </recommendedName>
</protein>
<dbReference type="EMBL" id="JAODUP010000445">
    <property type="protein sequence ID" value="KAK2149598.1"/>
    <property type="molecule type" value="Genomic_DNA"/>
</dbReference>
<dbReference type="Gene3D" id="6.10.250.1400">
    <property type="match status" value="1"/>
</dbReference>